<dbReference type="EMBL" id="JAAIKE010000001">
    <property type="protein sequence ID" value="NEX45651.1"/>
    <property type="molecule type" value="Genomic_DNA"/>
</dbReference>
<evidence type="ECO:0000313" key="3">
    <source>
        <dbReference type="Proteomes" id="UP000481421"/>
    </source>
</evidence>
<gene>
    <name evidence="2" type="ORF">G3572_05500</name>
</gene>
<dbReference type="AlphaFoldDB" id="A0A6B3RJM4"/>
<sequence length="171" mass="18143">MTGPDTSPQMPTSPPPSSSHPKSPSLNLPWMQALIRAGAQLTRPDVAMAEAAGSAKDAVHYVLCGSGPGTVEAGADFLTAVAKARRLVATGARRVVFLTFGDTKDGRLHLSLISFAHHARRALVTNPAEFAVVPIRRPRVLDASTDPQAEAMSALRNPCQIANVWDSRQQA</sequence>
<keyword evidence="3" id="KW-1185">Reference proteome</keyword>
<organism evidence="2 3">
    <name type="scientific">Pseudotabrizicola algicola</name>
    <dbReference type="NCBI Taxonomy" id="2709381"/>
    <lineage>
        <taxon>Bacteria</taxon>
        <taxon>Pseudomonadati</taxon>
        <taxon>Pseudomonadota</taxon>
        <taxon>Alphaproteobacteria</taxon>
        <taxon>Rhodobacterales</taxon>
        <taxon>Paracoccaceae</taxon>
        <taxon>Pseudotabrizicola</taxon>
    </lineage>
</organism>
<protein>
    <submittedName>
        <fullName evidence="2">Uncharacterized protein</fullName>
    </submittedName>
</protein>
<name>A0A6B3RJM4_9RHOB</name>
<evidence type="ECO:0000313" key="2">
    <source>
        <dbReference type="EMBL" id="NEX45651.1"/>
    </source>
</evidence>
<feature type="region of interest" description="Disordered" evidence="1">
    <location>
        <begin position="1"/>
        <end position="25"/>
    </location>
</feature>
<accession>A0A6B3RJM4</accession>
<dbReference type="RefSeq" id="WP_164609623.1">
    <property type="nucleotide sequence ID" value="NZ_JAAIKE010000001.1"/>
</dbReference>
<reference evidence="2 3" key="1">
    <citation type="submission" date="2020-02" db="EMBL/GenBank/DDBJ databases">
        <title>Rhodobacter algicola sp. nov., isolated from microalga culture.</title>
        <authorList>
            <person name="Park C.-Y."/>
        </authorList>
    </citation>
    <scope>NUCLEOTIDE SEQUENCE [LARGE SCALE GENOMIC DNA]</scope>
    <source>
        <strain evidence="2 3">ETT8</strain>
    </source>
</reference>
<comment type="caution">
    <text evidence="2">The sequence shown here is derived from an EMBL/GenBank/DDBJ whole genome shotgun (WGS) entry which is preliminary data.</text>
</comment>
<evidence type="ECO:0000256" key="1">
    <source>
        <dbReference type="SAM" id="MobiDB-lite"/>
    </source>
</evidence>
<proteinExistence type="predicted"/>
<dbReference type="Proteomes" id="UP000481421">
    <property type="component" value="Unassembled WGS sequence"/>
</dbReference>